<feature type="non-terminal residue" evidence="1">
    <location>
        <position position="1"/>
    </location>
</feature>
<proteinExistence type="predicted"/>
<gene>
    <name evidence="1" type="ORF">DAT39_022452</name>
</gene>
<dbReference type="Proteomes" id="UP000727407">
    <property type="component" value="Unassembled WGS sequence"/>
</dbReference>
<reference evidence="1" key="1">
    <citation type="submission" date="2020-07" db="EMBL/GenBank/DDBJ databases">
        <title>Clarias magur genome sequencing, assembly and annotation.</title>
        <authorList>
            <person name="Kushwaha B."/>
            <person name="Kumar R."/>
            <person name="Das P."/>
            <person name="Joshi C.G."/>
            <person name="Kumar D."/>
            <person name="Nagpure N.S."/>
            <person name="Pandey M."/>
            <person name="Agarwal S."/>
            <person name="Srivastava S."/>
            <person name="Singh M."/>
            <person name="Sahoo L."/>
            <person name="Jayasankar P."/>
            <person name="Meher P.K."/>
            <person name="Koringa P.G."/>
            <person name="Iquebal M.A."/>
            <person name="Das S.P."/>
            <person name="Bit A."/>
            <person name="Patnaik S."/>
            <person name="Patel N."/>
            <person name="Shah T.M."/>
            <person name="Hinsu A."/>
            <person name="Jena J.K."/>
        </authorList>
    </citation>
    <scope>NUCLEOTIDE SEQUENCE</scope>
    <source>
        <strain evidence="1">CIFAMagur01</strain>
        <tissue evidence="1">Testis</tissue>
    </source>
</reference>
<feature type="non-terminal residue" evidence="1">
    <location>
        <position position="51"/>
    </location>
</feature>
<dbReference type="AlphaFoldDB" id="A0A8J4X806"/>
<protein>
    <submittedName>
        <fullName evidence="1">E3 ubiquitin-protein ligase</fullName>
    </submittedName>
</protein>
<accession>A0A8J4X806</accession>
<evidence type="ECO:0000313" key="1">
    <source>
        <dbReference type="EMBL" id="KAF5886725.1"/>
    </source>
</evidence>
<organism evidence="1 2">
    <name type="scientific">Clarias magur</name>
    <name type="common">Asian catfish</name>
    <name type="synonym">Macropteronotus magur</name>
    <dbReference type="NCBI Taxonomy" id="1594786"/>
    <lineage>
        <taxon>Eukaryota</taxon>
        <taxon>Metazoa</taxon>
        <taxon>Chordata</taxon>
        <taxon>Craniata</taxon>
        <taxon>Vertebrata</taxon>
        <taxon>Euteleostomi</taxon>
        <taxon>Actinopterygii</taxon>
        <taxon>Neopterygii</taxon>
        <taxon>Teleostei</taxon>
        <taxon>Ostariophysi</taxon>
        <taxon>Siluriformes</taxon>
        <taxon>Clariidae</taxon>
        <taxon>Clarias</taxon>
    </lineage>
</organism>
<evidence type="ECO:0000313" key="2">
    <source>
        <dbReference type="Proteomes" id="UP000727407"/>
    </source>
</evidence>
<sequence length="51" mass="5900">SQIPAEVKDKDEHDLKILDLLPTKRSATRIITMYLVQMQNNFIQMTNPNAD</sequence>
<dbReference type="EMBL" id="QNUK01001160">
    <property type="protein sequence ID" value="KAF5886725.1"/>
    <property type="molecule type" value="Genomic_DNA"/>
</dbReference>
<keyword evidence="2" id="KW-1185">Reference proteome</keyword>
<name>A0A8J4X806_CLAMG</name>
<comment type="caution">
    <text evidence="1">The sequence shown here is derived from an EMBL/GenBank/DDBJ whole genome shotgun (WGS) entry which is preliminary data.</text>
</comment>